<dbReference type="InterPro" id="IPR051010">
    <property type="entry name" value="BCAA_transport"/>
</dbReference>
<dbReference type="CDD" id="cd06338">
    <property type="entry name" value="PBP1_ABC_ligand_binding-like"/>
    <property type="match status" value="1"/>
</dbReference>
<evidence type="ECO:0000313" key="4">
    <source>
        <dbReference type="Proteomes" id="UP001596547"/>
    </source>
</evidence>
<accession>A0ABD6AEX7</accession>
<name>A0ABD6AEX7_9EURY</name>
<dbReference type="Proteomes" id="UP001596547">
    <property type="component" value="Unassembled WGS sequence"/>
</dbReference>
<dbReference type="GeneID" id="79317710"/>
<dbReference type="AlphaFoldDB" id="A0ABD6AEX7"/>
<dbReference type="InterPro" id="IPR028082">
    <property type="entry name" value="Peripla_BP_I"/>
</dbReference>
<keyword evidence="1" id="KW-0732">Signal</keyword>
<dbReference type="PANTHER" id="PTHR30483:SF37">
    <property type="entry name" value="ABC TRANSPORTER SUBSTRATE-BINDING PROTEIN"/>
    <property type="match status" value="1"/>
</dbReference>
<evidence type="ECO:0000256" key="1">
    <source>
        <dbReference type="ARBA" id="ARBA00022729"/>
    </source>
</evidence>
<gene>
    <name evidence="3" type="ORF">ACFQPE_20225</name>
</gene>
<organism evidence="3 4">
    <name type="scientific">Halomarina halobia</name>
    <dbReference type="NCBI Taxonomy" id="3033386"/>
    <lineage>
        <taxon>Archaea</taxon>
        <taxon>Methanobacteriati</taxon>
        <taxon>Methanobacteriota</taxon>
        <taxon>Stenosarchaea group</taxon>
        <taxon>Halobacteria</taxon>
        <taxon>Halobacteriales</taxon>
        <taxon>Natronomonadaceae</taxon>
        <taxon>Halomarina</taxon>
    </lineage>
</organism>
<keyword evidence="4" id="KW-1185">Reference proteome</keyword>
<evidence type="ECO:0000313" key="3">
    <source>
        <dbReference type="EMBL" id="MFC7319099.1"/>
    </source>
</evidence>
<dbReference type="PANTHER" id="PTHR30483">
    <property type="entry name" value="LEUCINE-SPECIFIC-BINDING PROTEIN"/>
    <property type="match status" value="1"/>
</dbReference>
<comment type="caution">
    <text evidence="3">The sequence shown here is derived from an EMBL/GenBank/DDBJ whole genome shotgun (WGS) entry which is preliminary data.</text>
</comment>
<dbReference type="SUPFAM" id="SSF53822">
    <property type="entry name" value="Periplasmic binding protein-like I"/>
    <property type="match status" value="1"/>
</dbReference>
<dbReference type="EMBL" id="JBHTBF010000003">
    <property type="protein sequence ID" value="MFC7319099.1"/>
    <property type="molecule type" value="Genomic_DNA"/>
</dbReference>
<feature type="domain" description="Leucine-binding protein" evidence="2">
    <location>
        <begin position="36"/>
        <end position="372"/>
    </location>
</feature>
<dbReference type="RefSeq" id="WP_276306076.1">
    <property type="nucleotide sequence ID" value="NZ_CP119993.1"/>
</dbReference>
<reference evidence="3 4" key="1">
    <citation type="journal article" date="2019" name="Int. J. Syst. Evol. Microbiol.">
        <title>The Global Catalogue of Microorganisms (GCM) 10K type strain sequencing project: providing services to taxonomists for standard genome sequencing and annotation.</title>
        <authorList>
            <consortium name="The Broad Institute Genomics Platform"/>
            <consortium name="The Broad Institute Genome Sequencing Center for Infectious Disease"/>
            <person name="Wu L."/>
            <person name="Ma J."/>
        </authorList>
    </citation>
    <scope>NUCLEOTIDE SEQUENCE [LARGE SCALE GENOMIC DNA]</scope>
    <source>
        <strain evidence="3 4">PSR21</strain>
    </source>
</reference>
<dbReference type="PROSITE" id="PS51257">
    <property type="entry name" value="PROKAR_LIPOPROTEIN"/>
    <property type="match status" value="1"/>
</dbReference>
<dbReference type="Pfam" id="PF13458">
    <property type="entry name" value="Peripla_BP_6"/>
    <property type="match status" value="1"/>
</dbReference>
<evidence type="ECO:0000259" key="2">
    <source>
        <dbReference type="Pfam" id="PF13458"/>
    </source>
</evidence>
<dbReference type="Gene3D" id="3.40.50.2300">
    <property type="match status" value="2"/>
</dbReference>
<dbReference type="InterPro" id="IPR028081">
    <property type="entry name" value="Leu-bd"/>
</dbReference>
<sequence length="416" mass="45617">MPPTRREAISAGTAGVAALVAGCTSSFGSGSSDSGPIRFGLTTSLSGSNASLGTNYLRGIEIWIDRINENGGILDRDVELVHYDDSSSSDNALNQYDRLVNQDDVDLLIGPFGSPINYSAANASSKHNTPMVTGAASDPGLFERGLEMYYSTQAPTTMYARALPRYLTEEVDWSNFDTSAPETAAVMYTESAFTTDMGNSAIKNFEEFGIEVVSDQKHPVDQKDYSNLISRVKQADPDLLAVYGFPESEATFADQARSANLNVKFHYQNYSSNQVITKTLGERANYMLHGSWWDPRYDYPGVDYLTEEWESRHPDVLVGMASAYGPSAVQAFKAAIENAGTADADAVNEELQNLDIEGVMGRIQFHENGYNPHHRENEAVRQWQNGEPALLAPTEFSDGELWAPAPVWNERDSAPN</sequence>
<protein>
    <submittedName>
        <fullName evidence="3">Amino acid ABC transporter substrate-binding protein</fullName>
    </submittedName>
</protein>
<proteinExistence type="predicted"/>